<sequence length="45" mass="5264">MCDRVVGVGLCWKYSLLTAMLEQTRPTPLVSTLDFRMKFPKIYVR</sequence>
<reference evidence="1 2" key="1">
    <citation type="submission" date="2012-05" db="EMBL/GenBank/DDBJ databases">
        <title>Finished chromosome of genome of Chamaesiphon sp. PCC 6605.</title>
        <authorList>
            <consortium name="US DOE Joint Genome Institute"/>
            <person name="Gugger M."/>
            <person name="Coursin T."/>
            <person name="Rippka R."/>
            <person name="Tandeau De Marsac N."/>
            <person name="Huntemann M."/>
            <person name="Wei C.-L."/>
            <person name="Han J."/>
            <person name="Detter J.C."/>
            <person name="Han C."/>
            <person name="Tapia R."/>
            <person name="Chen A."/>
            <person name="Kyrpides N."/>
            <person name="Mavromatis K."/>
            <person name="Markowitz V."/>
            <person name="Szeto E."/>
            <person name="Ivanova N."/>
            <person name="Pagani I."/>
            <person name="Pati A."/>
            <person name="Goodwin L."/>
            <person name="Nordberg H.P."/>
            <person name="Cantor M.N."/>
            <person name="Hua S.X."/>
            <person name="Woyke T."/>
            <person name="Kerfeld C.A."/>
        </authorList>
    </citation>
    <scope>NUCLEOTIDE SEQUENCE [LARGE SCALE GENOMIC DNA]</scope>
    <source>
        <strain evidence="2">ATCC 27169 / PCC 6605</strain>
    </source>
</reference>
<evidence type="ECO:0000313" key="1">
    <source>
        <dbReference type="EMBL" id="AFY94348.1"/>
    </source>
</evidence>
<dbReference type="EMBL" id="CP003600">
    <property type="protein sequence ID" value="AFY94348.1"/>
    <property type="molecule type" value="Genomic_DNA"/>
</dbReference>
<gene>
    <name evidence="1" type="ORF">Cha6605_3346</name>
</gene>
<protein>
    <submittedName>
        <fullName evidence="1">Uncharacterized protein</fullName>
    </submittedName>
</protein>
<dbReference type="STRING" id="1173020.Cha6605_3346"/>
<organism evidence="1 2">
    <name type="scientific">Chamaesiphon minutus (strain ATCC 27169 / PCC 6605)</name>
    <dbReference type="NCBI Taxonomy" id="1173020"/>
    <lineage>
        <taxon>Bacteria</taxon>
        <taxon>Bacillati</taxon>
        <taxon>Cyanobacteriota</taxon>
        <taxon>Cyanophyceae</taxon>
        <taxon>Gomontiellales</taxon>
        <taxon>Chamaesiphonaceae</taxon>
        <taxon>Chamaesiphon</taxon>
    </lineage>
</organism>
<keyword evidence="2" id="KW-1185">Reference proteome</keyword>
<dbReference type="AlphaFoldDB" id="K9UI82"/>
<accession>K9UI82</accession>
<evidence type="ECO:0000313" key="2">
    <source>
        <dbReference type="Proteomes" id="UP000010366"/>
    </source>
</evidence>
<dbReference type="HOGENOM" id="CLU_3197704_0_0_3"/>
<dbReference type="Proteomes" id="UP000010366">
    <property type="component" value="Chromosome"/>
</dbReference>
<name>K9UI82_CHAP6</name>
<dbReference type="KEGG" id="cmp:Cha6605_3346"/>
<proteinExistence type="predicted"/>